<keyword evidence="1" id="KW-0812">Transmembrane</keyword>
<protein>
    <submittedName>
        <fullName evidence="2">Uncharacterized protein</fullName>
    </submittedName>
</protein>
<evidence type="ECO:0000256" key="1">
    <source>
        <dbReference type="SAM" id="Phobius"/>
    </source>
</evidence>
<keyword evidence="3" id="KW-1185">Reference proteome</keyword>
<gene>
    <name evidence="2" type="ORF">RZ517_14510</name>
</gene>
<dbReference type="Proteomes" id="UP001364156">
    <property type="component" value="Chromosome"/>
</dbReference>
<name>A0ABZ2HJ75_9RHOB</name>
<keyword evidence="1" id="KW-0472">Membrane</keyword>
<proteinExistence type="predicted"/>
<organism evidence="2 3">
    <name type="scientific">Roseovarius phycicola</name>
    <dbReference type="NCBI Taxonomy" id="3080976"/>
    <lineage>
        <taxon>Bacteria</taxon>
        <taxon>Pseudomonadati</taxon>
        <taxon>Pseudomonadota</taxon>
        <taxon>Alphaproteobacteria</taxon>
        <taxon>Rhodobacterales</taxon>
        <taxon>Roseobacteraceae</taxon>
        <taxon>Roseovarius</taxon>
    </lineage>
</organism>
<feature type="transmembrane region" description="Helical" evidence="1">
    <location>
        <begin position="20"/>
        <end position="38"/>
    </location>
</feature>
<reference evidence="2 3" key="1">
    <citation type="submission" date="2023-10" db="EMBL/GenBank/DDBJ databases">
        <title>Roseovarius strain S88 nov., isolated from a marine algae.</title>
        <authorList>
            <person name="Lee M.W."/>
            <person name="Lee J.K."/>
            <person name="Kim J.M."/>
            <person name="Choi D.G."/>
            <person name="Baek J.H."/>
            <person name="Bayburt H."/>
            <person name="Jung J.J."/>
            <person name="Han D.M."/>
            <person name="Jeon C.O."/>
        </authorList>
    </citation>
    <scope>NUCLEOTIDE SEQUENCE [LARGE SCALE GENOMIC DNA]</scope>
    <source>
        <strain evidence="2 3">S88</strain>
    </source>
</reference>
<evidence type="ECO:0000313" key="2">
    <source>
        <dbReference type="EMBL" id="WWR45976.1"/>
    </source>
</evidence>
<sequence>MSALPLRHEMVIPLQFRQDLGGIKAIFAFVNFFRIGFIKVLKIKDKKIHIVESFLAPAAFRRILATSVVAGFCTMLARTCD</sequence>
<dbReference type="EMBL" id="CP146069">
    <property type="protein sequence ID" value="WWR45976.1"/>
    <property type="molecule type" value="Genomic_DNA"/>
</dbReference>
<evidence type="ECO:0000313" key="3">
    <source>
        <dbReference type="Proteomes" id="UP001364156"/>
    </source>
</evidence>
<keyword evidence="1" id="KW-1133">Transmembrane helix</keyword>
<accession>A0ABZ2HJ75</accession>